<gene>
    <name evidence="1" type="ORF">FIM25_16455</name>
</gene>
<keyword evidence="2" id="KW-1185">Reference proteome</keyword>
<reference evidence="1 2" key="1">
    <citation type="submission" date="2019-06" db="EMBL/GenBank/DDBJ databases">
        <title>Desulfobotulus mexicanus sp. nov., a novel sulfate-reducing bacterium isolated from the sediment of an alkaline crater lake in Mexico.</title>
        <authorList>
            <person name="Hirschler-Rea A."/>
        </authorList>
    </citation>
    <scope>NUCLEOTIDE SEQUENCE [LARGE SCALE GENOMIC DNA]</scope>
    <source>
        <strain evidence="1 2">PAR22N</strain>
    </source>
</reference>
<evidence type="ECO:0000313" key="2">
    <source>
        <dbReference type="Proteomes" id="UP000321899"/>
    </source>
</evidence>
<dbReference type="Proteomes" id="UP000321899">
    <property type="component" value="Unassembled WGS sequence"/>
</dbReference>
<comment type="caution">
    <text evidence="1">The sequence shown here is derived from an EMBL/GenBank/DDBJ whole genome shotgun (WGS) entry which is preliminary data.</text>
</comment>
<dbReference type="RefSeq" id="WP_139450947.1">
    <property type="nucleotide sequence ID" value="NZ_VDMB01000046.1"/>
</dbReference>
<dbReference type="EMBL" id="VDMB01000046">
    <property type="protein sequence ID" value="TYT73178.1"/>
    <property type="molecule type" value="Genomic_DNA"/>
</dbReference>
<accession>A0A5S5MBR1</accession>
<evidence type="ECO:0000313" key="1">
    <source>
        <dbReference type="EMBL" id="TYT73178.1"/>
    </source>
</evidence>
<dbReference type="OrthoDB" id="5566984at2"/>
<sequence>MKNNPQIANAREKYMSFTQDEHMREAYNSHIRWKRDHDSALFLAEQKGLETGTVKGRHEEKFQTIMELLDFNMKPEEIARITRLSPEKVKAVIAAGDKGLDLLMEDDATRH</sequence>
<proteinExistence type="predicted"/>
<protein>
    <submittedName>
        <fullName evidence="1">Uncharacterized protein</fullName>
    </submittedName>
</protein>
<dbReference type="AlphaFoldDB" id="A0A5S5MBR1"/>
<organism evidence="1 2">
    <name type="scientific">Desulfobotulus mexicanus</name>
    <dbReference type="NCBI Taxonomy" id="2586642"/>
    <lineage>
        <taxon>Bacteria</taxon>
        <taxon>Pseudomonadati</taxon>
        <taxon>Thermodesulfobacteriota</taxon>
        <taxon>Desulfobacteria</taxon>
        <taxon>Desulfobacterales</taxon>
        <taxon>Desulfobacteraceae</taxon>
        <taxon>Desulfobotulus</taxon>
    </lineage>
</organism>
<name>A0A5S5MBR1_9BACT</name>